<dbReference type="PANTHER" id="PTHR20953:SF3">
    <property type="entry name" value="P-LOOP CONTAINING NUCLEOSIDE TRIPHOSPHATE HYDROLASES SUPERFAMILY PROTEIN"/>
    <property type="match status" value="1"/>
</dbReference>
<dbReference type="PANTHER" id="PTHR20953">
    <property type="entry name" value="KINASE-RELATED"/>
    <property type="match status" value="1"/>
</dbReference>
<proteinExistence type="predicted"/>
<gene>
    <name evidence="1" type="ORF">GSOID_T00026029001</name>
</gene>
<name>E4Z3R9_OIKDI</name>
<dbReference type="EMBL" id="FN657061">
    <property type="protein sequence ID" value="CBY42347.1"/>
    <property type="molecule type" value="Genomic_DNA"/>
</dbReference>
<feature type="non-terminal residue" evidence="1">
    <location>
        <position position="1"/>
    </location>
</feature>
<reference evidence="1" key="1">
    <citation type="journal article" date="2010" name="Science">
        <title>Plasticity of animal genome architecture unmasked by rapid evolution of a pelagic tunicate.</title>
        <authorList>
            <person name="Denoeud F."/>
            <person name="Henriet S."/>
            <person name="Mungpakdee S."/>
            <person name="Aury J.M."/>
            <person name="Da Silva C."/>
            <person name="Brinkmann H."/>
            <person name="Mikhaleva J."/>
            <person name="Olsen L.C."/>
            <person name="Jubin C."/>
            <person name="Canestro C."/>
            <person name="Bouquet J.M."/>
            <person name="Danks G."/>
            <person name="Poulain J."/>
            <person name="Campsteijn C."/>
            <person name="Adamski M."/>
            <person name="Cross I."/>
            <person name="Yadetie F."/>
            <person name="Muffato M."/>
            <person name="Louis A."/>
            <person name="Butcher S."/>
            <person name="Tsagkogeorga G."/>
            <person name="Konrad A."/>
            <person name="Singh S."/>
            <person name="Jensen M.F."/>
            <person name="Cong E.H."/>
            <person name="Eikeseth-Otteraa H."/>
            <person name="Noel B."/>
            <person name="Anthouard V."/>
            <person name="Porcel B.M."/>
            <person name="Kachouri-Lafond R."/>
            <person name="Nishino A."/>
            <person name="Ugolini M."/>
            <person name="Chourrout P."/>
            <person name="Nishida H."/>
            <person name="Aasland R."/>
            <person name="Huzurbazar S."/>
            <person name="Westhof E."/>
            <person name="Delsuc F."/>
            <person name="Lehrach H."/>
            <person name="Reinhardt R."/>
            <person name="Weissenbach J."/>
            <person name="Roy S.W."/>
            <person name="Artiguenave F."/>
            <person name="Postlethwait J.H."/>
            <person name="Manak J.R."/>
            <person name="Thompson E.M."/>
            <person name="Jaillon O."/>
            <person name="Du Pasquier L."/>
            <person name="Boudinot P."/>
            <person name="Liberles D.A."/>
            <person name="Volff J.N."/>
            <person name="Philippe H."/>
            <person name="Lenhard B."/>
            <person name="Roest Crollius H."/>
            <person name="Wincker P."/>
            <person name="Chourrout D."/>
        </authorList>
    </citation>
    <scope>NUCLEOTIDE SEQUENCE [LARGE SCALE GENOMIC DNA]</scope>
</reference>
<dbReference type="Proteomes" id="UP000011014">
    <property type="component" value="Unassembled WGS sequence"/>
</dbReference>
<dbReference type="AlphaFoldDB" id="E4Z3R9"/>
<accession>E4Z3R9</accession>
<sequence>EIDAKKIRLRFQTDEGRKTVVTSYTDNPRNLLLGETIREGFDGQYYIDGTLHEISLLEIGKVVALTVQVVLPKVDPSQLKKAEDLIATKKALKTIDDENFCRNVCRLLSEDESLSVFVLDLNGRICGHGAIAHWSVGDVRMFPVKNPDDLNSHLQNVLKHHPDVIITAAPLKVQIPNSISVYQLL</sequence>
<organism evidence="1">
    <name type="scientific">Oikopleura dioica</name>
    <name type="common">Tunicate</name>
    <dbReference type="NCBI Taxonomy" id="34765"/>
    <lineage>
        <taxon>Eukaryota</taxon>
        <taxon>Metazoa</taxon>
        <taxon>Chordata</taxon>
        <taxon>Tunicata</taxon>
        <taxon>Appendicularia</taxon>
        <taxon>Copelata</taxon>
        <taxon>Oikopleuridae</taxon>
        <taxon>Oikopleura</taxon>
    </lineage>
</organism>
<protein>
    <submittedName>
        <fullName evidence="1">Uncharacterized protein</fullName>
    </submittedName>
</protein>
<evidence type="ECO:0000313" key="1">
    <source>
        <dbReference type="EMBL" id="CBY42347.1"/>
    </source>
</evidence>